<dbReference type="EMBL" id="JARBHB010000014">
    <property type="protein sequence ID" value="KAJ8868869.1"/>
    <property type="molecule type" value="Genomic_DNA"/>
</dbReference>
<reference evidence="2 3" key="1">
    <citation type="submission" date="2023-02" db="EMBL/GenBank/DDBJ databases">
        <title>LHISI_Scaffold_Assembly.</title>
        <authorList>
            <person name="Stuart O.P."/>
            <person name="Cleave R."/>
            <person name="Magrath M.J.L."/>
            <person name="Mikheyev A.S."/>
        </authorList>
    </citation>
    <scope>NUCLEOTIDE SEQUENCE [LARGE SCALE GENOMIC DNA]</scope>
    <source>
        <strain evidence="2">Daus_M_001</strain>
        <tissue evidence="2">Leg muscle</tissue>
    </source>
</reference>
<comment type="caution">
    <text evidence="2">The sequence shown here is derived from an EMBL/GenBank/DDBJ whole genome shotgun (WGS) entry which is preliminary data.</text>
</comment>
<keyword evidence="3" id="KW-1185">Reference proteome</keyword>
<name>A0ABQ9G8W8_9NEOP</name>
<evidence type="ECO:0000256" key="1">
    <source>
        <dbReference type="SAM" id="MobiDB-lite"/>
    </source>
</evidence>
<proteinExistence type="predicted"/>
<feature type="region of interest" description="Disordered" evidence="1">
    <location>
        <begin position="386"/>
        <end position="411"/>
    </location>
</feature>
<evidence type="ECO:0000313" key="2">
    <source>
        <dbReference type="EMBL" id="KAJ8868869.1"/>
    </source>
</evidence>
<evidence type="ECO:0000313" key="3">
    <source>
        <dbReference type="Proteomes" id="UP001159363"/>
    </source>
</evidence>
<protein>
    <submittedName>
        <fullName evidence="2">Uncharacterized protein</fullName>
    </submittedName>
</protein>
<dbReference type="Proteomes" id="UP001159363">
    <property type="component" value="Chromosome 13"/>
</dbReference>
<feature type="region of interest" description="Disordered" evidence="1">
    <location>
        <begin position="1"/>
        <end position="52"/>
    </location>
</feature>
<accession>A0ABQ9G8W8</accession>
<organism evidence="2 3">
    <name type="scientific">Dryococelus australis</name>
    <dbReference type="NCBI Taxonomy" id="614101"/>
    <lineage>
        <taxon>Eukaryota</taxon>
        <taxon>Metazoa</taxon>
        <taxon>Ecdysozoa</taxon>
        <taxon>Arthropoda</taxon>
        <taxon>Hexapoda</taxon>
        <taxon>Insecta</taxon>
        <taxon>Pterygota</taxon>
        <taxon>Neoptera</taxon>
        <taxon>Polyneoptera</taxon>
        <taxon>Phasmatodea</taxon>
        <taxon>Verophasmatodea</taxon>
        <taxon>Anareolatae</taxon>
        <taxon>Phasmatidae</taxon>
        <taxon>Eurycanthinae</taxon>
        <taxon>Dryococelus</taxon>
    </lineage>
</organism>
<gene>
    <name evidence="2" type="ORF">PR048_030410</name>
</gene>
<sequence length="411" mass="45772">MRAIDTGMEQRRNAGAGETGDPQENPPTNGITRHDLHMRKSSGVTRPGIEPRSPWWEASRLTARPPSPLKLLTVFGYFYHGASTNQSTLEIDLGNDGAGLSTALDDKLQQFISQCGGFSSLDPKQPKHLRDRLDRRVRRLSTLPRILQQLWDELQAAWLQIPVETYQYLTEPLPARLAAVLAFRSAFDVKGRQIRRYSKILGSSCGIRDIDADAGDSEREEKVWYAQPEVMRFSPKPALGERRDNMRGTDKPGRNCRADIVRELRQSLITCHTRGTPNQCSKAENEEVKRPLVARTRAAHAAKMAALVSNTSAGRRSPISDWLRARLLQDVAGPGTATYKCAVTRRDSRDRKNTLPVVAVEKEEEKSRWQMGTDEITMLAPVSAHTTADETPGGLAIPGTLQSFVRNGEGR</sequence>